<evidence type="ECO:0000313" key="2">
    <source>
        <dbReference type="Proteomes" id="UP000092460"/>
    </source>
</evidence>
<reference evidence="1" key="2">
    <citation type="submission" date="2020-05" db="UniProtKB">
        <authorList>
            <consortium name="EnsemblMetazoa"/>
        </authorList>
    </citation>
    <scope>IDENTIFICATION</scope>
    <source>
        <strain evidence="1">IAEA</strain>
    </source>
</reference>
<reference evidence="2" key="1">
    <citation type="submission" date="2015-01" db="EMBL/GenBank/DDBJ databases">
        <authorList>
            <person name="Aksoy S."/>
            <person name="Warren W."/>
            <person name="Wilson R.K."/>
        </authorList>
    </citation>
    <scope>NUCLEOTIDE SEQUENCE [LARGE SCALE GENOMIC DNA]</scope>
    <source>
        <strain evidence="2">IAEA</strain>
    </source>
</reference>
<dbReference type="EnsemblMetazoa" id="GPPI028755-RA">
    <property type="protein sequence ID" value="GPPI028755-PA"/>
    <property type="gene ID" value="GPPI028755"/>
</dbReference>
<dbReference type="AlphaFoldDB" id="A0A1B0BFY7"/>
<keyword evidence="2" id="KW-1185">Reference proteome</keyword>
<proteinExistence type="predicted"/>
<dbReference type="VEuPathDB" id="VectorBase:GPPI028755"/>
<dbReference type="Proteomes" id="UP000092460">
    <property type="component" value="Unassembled WGS sequence"/>
</dbReference>
<sequence>MTCKSNIAFLVIIMSFANKSKLVIVASSLFSINYYTLQTHYLAQFACNAHIFKATNLTSRDKGASTAVLHTSIVKWCYS</sequence>
<dbReference type="EMBL" id="JXJN01013692">
    <property type="status" value="NOT_ANNOTATED_CDS"/>
    <property type="molecule type" value="Genomic_DNA"/>
</dbReference>
<name>A0A1B0BFY7_9MUSC</name>
<evidence type="ECO:0000313" key="1">
    <source>
        <dbReference type="EnsemblMetazoa" id="GPPI028755-PA"/>
    </source>
</evidence>
<accession>A0A1B0BFY7</accession>
<protein>
    <submittedName>
        <fullName evidence="1">Uncharacterized protein</fullName>
    </submittedName>
</protein>
<organism evidence="1 2">
    <name type="scientific">Glossina palpalis gambiensis</name>
    <dbReference type="NCBI Taxonomy" id="67801"/>
    <lineage>
        <taxon>Eukaryota</taxon>
        <taxon>Metazoa</taxon>
        <taxon>Ecdysozoa</taxon>
        <taxon>Arthropoda</taxon>
        <taxon>Hexapoda</taxon>
        <taxon>Insecta</taxon>
        <taxon>Pterygota</taxon>
        <taxon>Neoptera</taxon>
        <taxon>Endopterygota</taxon>
        <taxon>Diptera</taxon>
        <taxon>Brachycera</taxon>
        <taxon>Muscomorpha</taxon>
        <taxon>Hippoboscoidea</taxon>
        <taxon>Glossinidae</taxon>
        <taxon>Glossina</taxon>
    </lineage>
</organism>